<evidence type="ECO:0000259" key="11">
    <source>
        <dbReference type="PROSITE" id="PS51767"/>
    </source>
</evidence>
<dbReference type="CDD" id="cd05474">
    <property type="entry name" value="SAP_like"/>
    <property type="match status" value="1"/>
</dbReference>
<evidence type="ECO:0000256" key="5">
    <source>
        <dbReference type="ARBA" id="ARBA00022801"/>
    </source>
</evidence>
<evidence type="ECO:0000256" key="9">
    <source>
        <dbReference type="SAM" id="MobiDB-lite"/>
    </source>
</evidence>
<keyword evidence="2 8" id="KW-0645">Protease</keyword>
<dbReference type="Gene3D" id="2.40.70.10">
    <property type="entry name" value="Acid Proteases"/>
    <property type="match status" value="2"/>
</dbReference>
<keyword evidence="4 8" id="KW-0064">Aspartyl protease</keyword>
<feature type="signal peptide" evidence="10">
    <location>
        <begin position="1"/>
        <end position="18"/>
    </location>
</feature>
<name>A0AAV5RGP7_STABA</name>
<dbReference type="AlphaFoldDB" id="A0AAV5RGP7"/>
<evidence type="ECO:0000313" key="12">
    <source>
        <dbReference type="EMBL" id="GMM50669.1"/>
    </source>
</evidence>
<evidence type="ECO:0000313" key="13">
    <source>
        <dbReference type="Proteomes" id="UP001362899"/>
    </source>
</evidence>
<evidence type="ECO:0000256" key="6">
    <source>
        <dbReference type="PIRSR" id="PIRSR601461-1"/>
    </source>
</evidence>
<dbReference type="GO" id="GO:0006508">
    <property type="term" value="P:proteolysis"/>
    <property type="evidence" value="ECO:0007669"/>
    <property type="project" value="UniProtKB-KW"/>
</dbReference>
<evidence type="ECO:0000256" key="7">
    <source>
        <dbReference type="PIRSR" id="PIRSR601461-2"/>
    </source>
</evidence>
<dbReference type="PANTHER" id="PTHR47966">
    <property type="entry name" value="BETA-SITE APP-CLEAVING ENZYME, ISOFORM A-RELATED"/>
    <property type="match status" value="1"/>
</dbReference>
<feature type="disulfide bond" evidence="7">
    <location>
        <begin position="330"/>
        <end position="374"/>
    </location>
</feature>
<evidence type="ECO:0000256" key="1">
    <source>
        <dbReference type="ARBA" id="ARBA00007447"/>
    </source>
</evidence>
<comment type="caution">
    <text evidence="12">The sequence shown here is derived from an EMBL/GenBank/DDBJ whole genome shotgun (WGS) entry which is preliminary data.</text>
</comment>
<dbReference type="PANTHER" id="PTHR47966:SF65">
    <property type="entry name" value="ASPARTIC-TYPE ENDOPEPTIDASE"/>
    <property type="match status" value="1"/>
</dbReference>
<keyword evidence="5 8" id="KW-0378">Hydrolase</keyword>
<keyword evidence="3 10" id="KW-0732">Signal</keyword>
<feature type="chain" id="PRO_5044022892" description="Peptidase A1 domain-containing protein" evidence="10">
    <location>
        <begin position="19"/>
        <end position="439"/>
    </location>
</feature>
<feature type="region of interest" description="Disordered" evidence="9">
    <location>
        <begin position="119"/>
        <end position="140"/>
    </location>
</feature>
<dbReference type="EMBL" id="BTGC01000003">
    <property type="protein sequence ID" value="GMM50669.1"/>
    <property type="molecule type" value="Genomic_DNA"/>
</dbReference>
<keyword evidence="13" id="KW-1185">Reference proteome</keyword>
<dbReference type="PROSITE" id="PS51767">
    <property type="entry name" value="PEPTIDASE_A1"/>
    <property type="match status" value="1"/>
</dbReference>
<comment type="similarity">
    <text evidence="1 8">Belongs to the peptidase A1 family.</text>
</comment>
<keyword evidence="7" id="KW-1015">Disulfide bond</keyword>
<dbReference type="InterPro" id="IPR021109">
    <property type="entry name" value="Peptidase_aspartic_dom_sf"/>
</dbReference>
<dbReference type="InterPro" id="IPR001969">
    <property type="entry name" value="Aspartic_peptidase_AS"/>
</dbReference>
<accession>A0AAV5RGP7</accession>
<reference evidence="12 13" key="1">
    <citation type="journal article" date="2023" name="Elife">
        <title>Identification of key yeast species and microbe-microbe interactions impacting larval growth of Drosophila in the wild.</title>
        <authorList>
            <person name="Mure A."/>
            <person name="Sugiura Y."/>
            <person name="Maeda R."/>
            <person name="Honda K."/>
            <person name="Sakurai N."/>
            <person name="Takahashi Y."/>
            <person name="Watada M."/>
            <person name="Katoh T."/>
            <person name="Gotoh A."/>
            <person name="Gotoh Y."/>
            <person name="Taniguchi I."/>
            <person name="Nakamura K."/>
            <person name="Hayashi T."/>
            <person name="Katayama T."/>
            <person name="Uemura T."/>
            <person name="Hattori Y."/>
        </authorList>
    </citation>
    <scope>NUCLEOTIDE SEQUENCE [LARGE SCALE GENOMIC DNA]</scope>
    <source>
        <strain evidence="12 13">SB-73</strain>
    </source>
</reference>
<dbReference type="InterPro" id="IPR033876">
    <property type="entry name" value="SAP-like"/>
</dbReference>
<sequence length="439" mass="47593">MLCKASLLFSLLFAPAFAAPVDSNDSTIEGPVAQNRGGFVHVPIQKVKLDEEKFKKHITSLENIDPSDAKLVSAITDFDEKLDNERYYYTAQVEIGTPPQQISLLVDTGSSDTWVFTSSTQRKRGGSGSTSIFDSGRSSSFKDNGTEFSIQYGKGSCSGSWGTDTLNIGGAVVKHLSIGLASEVSQINTGLLGIGRPMAESTYVHGGDMYLNLPLKMQAEGLINSASYSLALNDLNSGSGTILFGGVDRDYFHGPLMELPITHPSHMGVTLNGMYASGVANYNLMKKPMVTILDSGTSLSYLDGDTLSAYRTAVNSNPSFNLGSKYYTDCNVSNSLMLDFGKGHIEVPSYNFLWPVEMFVNKITAAIVFPRNSCYIGLEKNSAHEDFLLFGDNILRSMYIVYDVTDERIGVAKAKSPSGQSDIEPIMAGKPFPFSSEFL</sequence>
<evidence type="ECO:0000256" key="10">
    <source>
        <dbReference type="SAM" id="SignalP"/>
    </source>
</evidence>
<feature type="active site" evidence="6">
    <location>
        <position position="107"/>
    </location>
</feature>
<proteinExistence type="inferred from homology"/>
<protein>
    <recommendedName>
        <fullName evidence="11">Peptidase A1 domain-containing protein</fullName>
    </recommendedName>
</protein>
<feature type="active site" evidence="6">
    <location>
        <position position="294"/>
    </location>
</feature>
<evidence type="ECO:0000256" key="3">
    <source>
        <dbReference type="ARBA" id="ARBA00022729"/>
    </source>
</evidence>
<dbReference type="SUPFAM" id="SSF50630">
    <property type="entry name" value="Acid proteases"/>
    <property type="match status" value="1"/>
</dbReference>
<dbReference type="Proteomes" id="UP001362899">
    <property type="component" value="Unassembled WGS sequence"/>
</dbReference>
<evidence type="ECO:0000256" key="2">
    <source>
        <dbReference type="ARBA" id="ARBA00022670"/>
    </source>
</evidence>
<dbReference type="GO" id="GO:0004190">
    <property type="term" value="F:aspartic-type endopeptidase activity"/>
    <property type="evidence" value="ECO:0007669"/>
    <property type="project" value="UniProtKB-KW"/>
</dbReference>
<evidence type="ECO:0000256" key="4">
    <source>
        <dbReference type="ARBA" id="ARBA00022750"/>
    </source>
</evidence>
<dbReference type="Pfam" id="PF00026">
    <property type="entry name" value="Asp"/>
    <property type="match status" value="1"/>
</dbReference>
<dbReference type="PROSITE" id="PS00141">
    <property type="entry name" value="ASP_PROTEASE"/>
    <property type="match status" value="1"/>
</dbReference>
<dbReference type="InterPro" id="IPR001461">
    <property type="entry name" value="Aspartic_peptidase_A1"/>
</dbReference>
<feature type="compositionally biased region" description="Polar residues" evidence="9">
    <location>
        <begin position="129"/>
        <end position="140"/>
    </location>
</feature>
<evidence type="ECO:0000256" key="8">
    <source>
        <dbReference type="RuleBase" id="RU000454"/>
    </source>
</evidence>
<dbReference type="InterPro" id="IPR033121">
    <property type="entry name" value="PEPTIDASE_A1"/>
</dbReference>
<feature type="domain" description="Peptidase A1" evidence="11">
    <location>
        <begin position="89"/>
        <end position="412"/>
    </location>
</feature>
<dbReference type="PRINTS" id="PR00792">
    <property type="entry name" value="PEPSIN"/>
</dbReference>
<gene>
    <name evidence="12" type="ORF">DASB73_016270</name>
</gene>
<organism evidence="12 13">
    <name type="scientific">Starmerella bacillaris</name>
    <name type="common">Yeast</name>
    <name type="synonym">Candida zemplinina</name>
    <dbReference type="NCBI Taxonomy" id="1247836"/>
    <lineage>
        <taxon>Eukaryota</taxon>
        <taxon>Fungi</taxon>
        <taxon>Dikarya</taxon>
        <taxon>Ascomycota</taxon>
        <taxon>Saccharomycotina</taxon>
        <taxon>Dipodascomycetes</taxon>
        <taxon>Dipodascales</taxon>
        <taxon>Trichomonascaceae</taxon>
        <taxon>Starmerella</taxon>
    </lineage>
</organism>